<keyword evidence="1" id="KW-0472">Membrane</keyword>
<evidence type="ECO:0000256" key="1">
    <source>
        <dbReference type="SAM" id="Phobius"/>
    </source>
</evidence>
<accession>A0A9P5XF00</accession>
<name>A0A9P5XF00_9AGAR</name>
<dbReference type="Proteomes" id="UP000807342">
    <property type="component" value="Unassembled WGS sequence"/>
</dbReference>
<comment type="caution">
    <text evidence="2">The sequence shown here is derived from an EMBL/GenBank/DDBJ whole genome shotgun (WGS) entry which is preliminary data.</text>
</comment>
<dbReference type="EMBL" id="MU151144">
    <property type="protein sequence ID" value="KAF9448977.1"/>
    <property type="molecule type" value="Genomic_DNA"/>
</dbReference>
<reference evidence="2" key="1">
    <citation type="submission" date="2020-11" db="EMBL/GenBank/DDBJ databases">
        <authorList>
            <consortium name="DOE Joint Genome Institute"/>
            <person name="Ahrendt S."/>
            <person name="Riley R."/>
            <person name="Andreopoulos W."/>
            <person name="Labutti K."/>
            <person name="Pangilinan J."/>
            <person name="Ruiz-Duenas F.J."/>
            <person name="Barrasa J.M."/>
            <person name="Sanchez-Garcia M."/>
            <person name="Camarero S."/>
            <person name="Miyauchi S."/>
            <person name="Serrano A."/>
            <person name="Linde D."/>
            <person name="Babiker R."/>
            <person name="Drula E."/>
            <person name="Ayuso-Fernandez I."/>
            <person name="Pacheco R."/>
            <person name="Padilla G."/>
            <person name="Ferreira P."/>
            <person name="Barriuso J."/>
            <person name="Kellner H."/>
            <person name="Castanera R."/>
            <person name="Alfaro M."/>
            <person name="Ramirez L."/>
            <person name="Pisabarro A.G."/>
            <person name="Kuo A."/>
            <person name="Tritt A."/>
            <person name="Lipzen A."/>
            <person name="He G."/>
            <person name="Yan M."/>
            <person name="Ng V."/>
            <person name="Cullen D."/>
            <person name="Martin F."/>
            <person name="Rosso M.-N."/>
            <person name="Henrissat B."/>
            <person name="Hibbett D."/>
            <person name="Martinez A.T."/>
            <person name="Grigoriev I.V."/>
        </authorList>
    </citation>
    <scope>NUCLEOTIDE SEQUENCE</scope>
    <source>
        <strain evidence="2">MF-IS2</strain>
    </source>
</reference>
<dbReference type="AlphaFoldDB" id="A0A9P5XF00"/>
<keyword evidence="1" id="KW-1133">Transmembrane helix</keyword>
<protein>
    <submittedName>
        <fullName evidence="2">Uncharacterized protein</fullName>
    </submittedName>
</protein>
<feature type="transmembrane region" description="Helical" evidence="1">
    <location>
        <begin position="106"/>
        <end position="125"/>
    </location>
</feature>
<proteinExistence type="predicted"/>
<sequence length="141" mass="15762">MGASRTIESPLTVVNVLVQALPQSPDYEKFSTSPIGLVLCYFWNTVTAIVPPNVLISLFSSAYSDVADNAEAQYLAFFAGKTVGMIRAPDLLFPYFHLSEKNYAKLNRYVMSFMSFIPLMLIALYESTFDPGGRVRTWVDN</sequence>
<dbReference type="OrthoDB" id="301415at2759"/>
<keyword evidence="3" id="KW-1185">Reference proteome</keyword>
<evidence type="ECO:0000313" key="3">
    <source>
        <dbReference type="Proteomes" id="UP000807342"/>
    </source>
</evidence>
<gene>
    <name evidence="2" type="ORF">P691DRAFT_759444</name>
</gene>
<evidence type="ECO:0000313" key="2">
    <source>
        <dbReference type="EMBL" id="KAF9448977.1"/>
    </source>
</evidence>
<organism evidence="2 3">
    <name type="scientific">Macrolepiota fuliginosa MF-IS2</name>
    <dbReference type="NCBI Taxonomy" id="1400762"/>
    <lineage>
        <taxon>Eukaryota</taxon>
        <taxon>Fungi</taxon>
        <taxon>Dikarya</taxon>
        <taxon>Basidiomycota</taxon>
        <taxon>Agaricomycotina</taxon>
        <taxon>Agaricomycetes</taxon>
        <taxon>Agaricomycetidae</taxon>
        <taxon>Agaricales</taxon>
        <taxon>Agaricineae</taxon>
        <taxon>Agaricaceae</taxon>
        <taxon>Macrolepiota</taxon>
    </lineage>
</organism>
<keyword evidence="1" id="KW-0812">Transmembrane</keyword>